<feature type="compositionally biased region" description="Low complexity" evidence="1">
    <location>
        <begin position="234"/>
        <end position="251"/>
    </location>
</feature>
<name>A0AAJ0MD19_9PEZI</name>
<dbReference type="InterPro" id="IPR015920">
    <property type="entry name" value="Cellobiose_DH-like_cyt"/>
</dbReference>
<feature type="domain" description="Cellobiose dehydrogenase-like cytochrome" evidence="3">
    <location>
        <begin position="30"/>
        <end position="215"/>
    </location>
</feature>
<evidence type="ECO:0000256" key="1">
    <source>
        <dbReference type="SAM" id="MobiDB-lite"/>
    </source>
</evidence>
<protein>
    <recommendedName>
        <fullName evidence="3">Cellobiose dehydrogenase-like cytochrome domain-containing protein</fullName>
    </recommendedName>
</protein>
<proteinExistence type="predicted"/>
<feature type="chain" id="PRO_5042543031" description="Cellobiose dehydrogenase-like cytochrome domain-containing protein" evidence="2">
    <location>
        <begin position="20"/>
        <end position="292"/>
    </location>
</feature>
<reference evidence="4" key="1">
    <citation type="journal article" date="2023" name="Mol. Phylogenet. Evol.">
        <title>Genome-scale phylogeny and comparative genomics of the fungal order Sordariales.</title>
        <authorList>
            <person name="Hensen N."/>
            <person name="Bonometti L."/>
            <person name="Westerberg I."/>
            <person name="Brannstrom I.O."/>
            <person name="Guillou S."/>
            <person name="Cros-Aarteil S."/>
            <person name="Calhoun S."/>
            <person name="Haridas S."/>
            <person name="Kuo A."/>
            <person name="Mondo S."/>
            <person name="Pangilinan J."/>
            <person name="Riley R."/>
            <person name="LaButti K."/>
            <person name="Andreopoulos B."/>
            <person name="Lipzen A."/>
            <person name="Chen C."/>
            <person name="Yan M."/>
            <person name="Daum C."/>
            <person name="Ng V."/>
            <person name="Clum A."/>
            <person name="Steindorff A."/>
            <person name="Ohm R.A."/>
            <person name="Martin F."/>
            <person name="Silar P."/>
            <person name="Natvig D.O."/>
            <person name="Lalanne C."/>
            <person name="Gautier V."/>
            <person name="Ament-Velasquez S.L."/>
            <person name="Kruys A."/>
            <person name="Hutchinson M.I."/>
            <person name="Powell A.J."/>
            <person name="Barry K."/>
            <person name="Miller A.N."/>
            <person name="Grigoriev I.V."/>
            <person name="Debuchy R."/>
            <person name="Gladieux P."/>
            <person name="Hiltunen Thoren M."/>
            <person name="Johannesson H."/>
        </authorList>
    </citation>
    <scope>NUCLEOTIDE SEQUENCE</scope>
    <source>
        <strain evidence="4">CBS 955.72</strain>
    </source>
</reference>
<comment type="caution">
    <text evidence="4">The sequence shown here is derived from an EMBL/GenBank/DDBJ whole genome shotgun (WGS) entry which is preliminary data.</text>
</comment>
<evidence type="ECO:0000256" key="2">
    <source>
        <dbReference type="SAM" id="SignalP"/>
    </source>
</evidence>
<evidence type="ECO:0000259" key="3">
    <source>
        <dbReference type="Pfam" id="PF16010"/>
    </source>
</evidence>
<keyword evidence="2" id="KW-0732">Signal</keyword>
<dbReference type="EMBL" id="JAUIQD010000005">
    <property type="protein sequence ID" value="KAK3350197.1"/>
    <property type="molecule type" value="Genomic_DNA"/>
</dbReference>
<organism evidence="4 5">
    <name type="scientific">Lasiosphaeria hispida</name>
    <dbReference type="NCBI Taxonomy" id="260671"/>
    <lineage>
        <taxon>Eukaryota</taxon>
        <taxon>Fungi</taxon>
        <taxon>Dikarya</taxon>
        <taxon>Ascomycota</taxon>
        <taxon>Pezizomycotina</taxon>
        <taxon>Sordariomycetes</taxon>
        <taxon>Sordariomycetidae</taxon>
        <taxon>Sordariales</taxon>
        <taxon>Lasiosphaeriaceae</taxon>
        <taxon>Lasiosphaeria</taxon>
    </lineage>
</organism>
<reference evidence="4" key="2">
    <citation type="submission" date="2023-06" db="EMBL/GenBank/DDBJ databases">
        <authorList>
            <consortium name="Lawrence Berkeley National Laboratory"/>
            <person name="Haridas S."/>
            <person name="Hensen N."/>
            <person name="Bonometti L."/>
            <person name="Westerberg I."/>
            <person name="Brannstrom I.O."/>
            <person name="Guillou S."/>
            <person name="Cros-Aarteil S."/>
            <person name="Calhoun S."/>
            <person name="Kuo A."/>
            <person name="Mondo S."/>
            <person name="Pangilinan J."/>
            <person name="Riley R."/>
            <person name="Labutti K."/>
            <person name="Andreopoulos B."/>
            <person name="Lipzen A."/>
            <person name="Chen C."/>
            <person name="Yanf M."/>
            <person name="Daum C."/>
            <person name="Ng V."/>
            <person name="Clum A."/>
            <person name="Steindorff A."/>
            <person name="Ohm R."/>
            <person name="Martin F."/>
            <person name="Silar P."/>
            <person name="Natvig D."/>
            <person name="Lalanne C."/>
            <person name="Gautier V."/>
            <person name="Ament-Velasquez S.L."/>
            <person name="Kruys A."/>
            <person name="Hutchinson M.I."/>
            <person name="Powell A.J."/>
            <person name="Barry K."/>
            <person name="Miller A.N."/>
            <person name="Grigoriev I.V."/>
            <person name="Debuchy R."/>
            <person name="Gladieux P."/>
            <person name="Thoren M.H."/>
            <person name="Johannesson H."/>
        </authorList>
    </citation>
    <scope>NUCLEOTIDE SEQUENCE</scope>
    <source>
        <strain evidence="4">CBS 955.72</strain>
    </source>
</reference>
<feature type="region of interest" description="Disordered" evidence="1">
    <location>
        <begin position="226"/>
        <end position="263"/>
    </location>
</feature>
<dbReference type="CDD" id="cd09630">
    <property type="entry name" value="CDH_like_cytochrome"/>
    <property type="match status" value="1"/>
</dbReference>
<dbReference type="SUPFAM" id="SSF49344">
    <property type="entry name" value="CBD9-like"/>
    <property type="match status" value="1"/>
</dbReference>
<dbReference type="Pfam" id="PF16010">
    <property type="entry name" value="CDH-cyt"/>
    <property type="match status" value="1"/>
</dbReference>
<gene>
    <name evidence="4" type="ORF">B0T25DRAFT_582990</name>
</gene>
<keyword evidence="5" id="KW-1185">Reference proteome</keyword>
<dbReference type="AlphaFoldDB" id="A0AAJ0MD19"/>
<feature type="signal peptide" evidence="2">
    <location>
        <begin position="1"/>
        <end position="19"/>
    </location>
</feature>
<evidence type="ECO:0000313" key="5">
    <source>
        <dbReference type="Proteomes" id="UP001275084"/>
    </source>
</evidence>
<dbReference type="PANTHER" id="PTHR47797">
    <property type="entry name" value="DEHYDROGENASE, PUTATIVE (AFU_ORTHOLOGUE AFUA_8G05805)-RELATED"/>
    <property type="match status" value="1"/>
</dbReference>
<evidence type="ECO:0000313" key="4">
    <source>
        <dbReference type="EMBL" id="KAK3350197.1"/>
    </source>
</evidence>
<dbReference type="Gene3D" id="2.60.40.1210">
    <property type="entry name" value="Cellobiose dehydrogenase, cytochrome domain"/>
    <property type="match status" value="1"/>
</dbReference>
<accession>A0AAJ0MD19</accession>
<dbReference type="PANTHER" id="PTHR47797:SF5">
    <property type="entry name" value="CELLOBIOSE DEHYDROGENASE CYTOCHROME DOMAIN-CONTAINING PROTEIN"/>
    <property type="match status" value="1"/>
</dbReference>
<dbReference type="Proteomes" id="UP001275084">
    <property type="component" value="Unassembled WGS sequence"/>
</dbReference>
<sequence>MRSSTLLATAAALASTVSAQGGSGRVTAQYTDASTGITFQSFTTPAGYRFGLVLPPATDPSKDLIIHLTSPLNSAGAGWAGIDFGRSMVGPLMLVAWPSGSTSSPVTMAPRVARGYKPSDTTPYTASAITLTPIAPGTFVNSTHLAATFVCAGCINSDSFDPATSGTGSFAYAYSLVAVATPGDANSRLSDHTSQGEGYGSFGVDLASARSADFAAYVKLAQAATTTAGGGESGPTPTAGAGPAETSAPASGSGGHGGGEEVDMEYNKMGSGAVAALALVGVWYVLQALSVV</sequence>